<comment type="catalytic activity">
    <reaction evidence="10 11">
        <text>L-histidinol phosphate + 2-oxoglutarate = 3-(imidazol-4-yl)-2-oxopropyl phosphate + L-glutamate</text>
        <dbReference type="Rhea" id="RHEA:23744"/>
        <dbReference type="ChEBI" id="CHEBI:16810"/>
        <dbReference type="ChEBI" id="CHEBI:29985"/>
        <dbReference type="ChEBI" id="CHEBI:57766"/>
        <dbReference type="ChEBI" id="CHEBI:57980"/>
        <dbReference type="EC" id="2.6.1.9"/>
    </reaction>
</comment>
<name>A0ABY3X9B3_9GAMM</name>
<evidence type="ECO:0000256" key="5">
    <source>
        <dbReference type="ARBA" id="ARBA00022576"/>
    </source>
</evidence>
<sequence>MGQMIAEKLSRKAVQNCEIYVAEKRGTMANEVYLDTNENPYVGPVKFELAVNRYPEPQPSEVIARFAKYVGVDNDEVLATLGGDLAIELLIKAFCEGKKDKLLYCPPTFGMYQVTCDLYEVETVKVPLLSDFSLDVEGIINNLDGVKMVFLCNPNNPTANIMNVVDIERILEATKNRAIVVVDEAYIEFSEAKSFAKRIKEFPHLALVRTLSKAFGLAGVRFGFAVATAPLINVLKRAISPYPLSVPSIAIAEDSLSEAGIAQMLLNRQKLLESKAALVAALKEKPFVETVYPSESNFILVKLQDAKALYEALKSQGIFVRYLSSECLKDCLRISIGLPKEHEQLLKAMTAFYE</sequence>
<dbReference type="NCBIfam" id="TIGR01141">
    <property type="entry name" value="hisC"/>
    <property type="match status" value="1"/>
</dbReference>
<comment type="subunit">
    <text evidence="4 11">Homodimer.</text>
</comment>
<dbReference type="Gene3D" id="3.90.1150.10">
    <property type="entry name" value="Aspartate Aminotransferase, domain 1"/>
    <property type="match status" value="1"/>
</dbReference>
<evidence type="ECO:0000256" key="1">
    <source>
        <dbReference type="ARBA" id="ARBA00001933"/>
    </source>
</evidence>
<comment type="cofactor">
    <cofactor evidence="1 11">
        <name>pyridoxal 5'-phosphate</name>
        <dbReference type="ChEBI" id="CHEBI:597326"/>
    </cofactor>
</comment>
<evidence type="ECO:0000256" key="9">
    <source>
        <dbReference type="ARBA" id="ARBA00023102"/>
    </source>
</evidence>
<evidence type="ECO:0000256" key="6">
    <source>
        <dbReference type="ARBA" id="ARBA00022605"/>
    </source>
</evidence>
<dbReference type="InterPro" id="IPR015422">
    <property type="entry name" value="PyrdxlP-dep_Trfase_small"/>
</dbReference>
<evidence type="ECO:0000313" key="13">
    <source>
        <dbReference type="EMBL" id="UNM97306.1"/>
    </source>
</evidence>
<comment type="pathway">
    <text evidence="2 11">Amino-acid biosynthesis; L-histidine biosynthesis; L-histidine from 5-phospho-alpha-D-ribose 1-diphosphate: step 7/9.</text>
</comment>
<dbReference type="EMBL" id="CP093379">
    <property type="protein sequence ID" value="UNM97306.1"/>
    <property type="molecule type" value="Genomic_DNA"/>
</dbReference>
<keyword evidence="5 11" id="KW-0032">Aminotransferase</keyword>
<dbReference type="HAMAP" id="MF_01023">
    <property type="entry name" value="HisC_aminotrans_2"/>
    <property type="match status" value="1"/>
</dbReference>
<keyword evidence="8 11" id="KW-0663">Pyridoxal phosphate</keyword>
<dbReference type="GO" id="GO:0004400">
    <property type="term" value="F:histidinol-phosphate transaminase activity"/>
    <property type="evidence" value="ECO:0007669"/>
    <property type="project" value="UniProtKB-EC"/>
</dbReference>
<proteinExistence type="inferred from homology"/>
<organism evidence="13 14">
    <name type="scientific">Ignatzschineria rhizosphaerae</name>
    <dbReference type="NCBI Taxonomy" id="2923279"/>
    <lineage>
        <taxon>Bacteria</taxon>
        <taxon>Pseudomonadati</taxon>
        <taxon>Pseudomonadota</taxon>
        <taxon>Gammaproteobacteria</taxon>
        <taxon>Cardiobacteriales</taxon>
        <taxon>Ignatzschineriaceae</taxon>
        <taxon>Ignatzschineria</taxon>
    </lineage>
</organism>
<evidence type="ECO:0000313" key="14">
    <source>
        <dbReference type="Proteomes" id="UP000829542"/>
    </source>
</evidence>
<dbReference type="Pfam" id="PF00155">
    <property type="entry name" value="Aminotran_1_2"/>
    <property type="match status" value="1"/>
</dbReference>
<evidence type="ECO:0000256" key="7">
    <source>
        <dbReference type="ARBA" id="ARBA00022679"/>
    </source>
</evidence>
<dbReference type="InterPro" id="IPR005861">
    <property type="entry name" value="HisP_aminotrans"/>
</dbReference>
<dbReference type="InterPro" id="IPR015421">
    <property type="entry name" value="PyrdxlP-dep_Trfase_major"/>
</dbReference>
<evidence type="ECO:0000256" key="11">
    <source>
        <dbReference type="HAMAP-Rule" id="MF_01023"/>
    </source>
</evidence>
<dbReference type="PROSITE" id="PS00599">
    <property type="entry name" value="AA_TRANSFER_CLASS_2"/>
    <property type="match status" value="1"/>
</dbReference>
<protein>
    <recommendedName>
        <fullName evidence="11">Histidinol-phosphate aminotransferase</fullName>
        <ecNumber evidence="11">2.6.1.9</ecNumber>
    </recommendedName>
    <alternativeName>
        <fullName evidence="11">Imidazole acetol-phosphate transaminase</fullName>
    </alternativeName>
</protein>
<keyword evidence="7 11" id="KW-0808">Transferase</keyword>
<reference evidence="13 14" key="1">
    <citation type="submission" date="2022-03" db="EMBL/GenBank/DDBJ databases">
        <title>Ignatzschineria rhizosphaerae HR5S32.</title>
        <authorList>
            <person name="Sun J.Q."/>
            <person name="Feng J.Y."/>
        </authorList>
    </citation>
    <scope>NUCLEOTIDE SEQUENCE [LARGE SCALE GENOMIC DNA]</scope>
    <source>
        <strain evidence="13 14">HR5S32</strain>
    </source>
</reference>
<evidence type="ECO:0000256" key="10">
    <source>
        <dbReference type="ARBA" id="ARBA00047481"/>
    </source>
</evidence>
<dbReference type="InterPro" id="IPR004839">
    <property type="entry name" value="Aminotransferase_I/II_large"/>
</dbReference>
<comment type="similarity">
    <text evidence="3 11">Belongs to the class-II pyridoxal-phosphate-dependent aminotransferase family. Histidinol-phosphate aminotransferase subfamily.</text>
</comment>
<dbReference type="PANTHER" id="PTHR42885">
    <property type="entry name" value="HISTIDINOL-PHOSPHATE AMINOTRANSFERASE-RELATED"/>
    <property type="match status" value="1"/>
</dbReference>
<keyword evidence="9 11" id="KW-0368">Histidine biosynthesis</keyword>
<feature type="modified residue" description="N6-(pyridoxal phosphate)lysine" evidence="11">
    <location>
        <position position="213"/>
    </location>
</feature>
<dbReference type="EC" id="2.6.1.9" evidence="11"/>
<dbReference type="Gene3D" id="3.40.640.10">
    <property type="entry name" value="Type I PLP-dependent aspartate aminotransferase-like (Major domain)"/>
    <property type="match status" value="1"/>
</dbReference>
<feature type="domain" description="Aminotransferase class I/classII large" evidence="12">
    <location>
        <begin position="51"/>
        <end position="346"/>
    </location>
</feature>
<keyword evidence="6 11" id="KW-0028">Amino-acid biosynthesis</keyword>
<evidence type="ECO:0000256" key="3">
    <source>
        <dbReference type="ARBA" id="ARBA00007970"/>
    </source>
</evidence>
<evidence type="ECO:0000256" key="8">
    <source>
        <dbReference type="ARBA" id="ARBA00022898"/>
    </source>
</evidence>
<dbReference type="SUPFAM" id="SSF53383">
    <property type="entry name" value="PLP-dependent transferases"/>
    <property type="match status" value="1"/>
</dbReference>
<evidence type="ECO:0000256" key="2">
    <source>
        <dbReference type="ARBA" id="ARBA00005011"/>
    </source>
</evidence>
<dbReference type="PANTHER" id="PTHR42885:SF2">
    <property type="entry name" value="HISTIDINOL-PHOSPHATE AMINOTRANSFERASE"/>
    <property type="match status" value="1"/>
</dbReference>
<evidence type="ECO:0000259" key="12">
    <source>
        <dbReference type="Pfam" id="PF00155"/>
    </source>
</evidence>
<dbReference type="InterPro" id="IPR001917">
    <property type="entry name" value="Aminotrans_II_pyridoxalP_BS"/>
</dbReference>
<keyword evidence="14" id="KW-1185">Reference proteome</keyword>
<dbReference type="Proteomes" id="UP000829542">
    <property type="component" value="Chromosome"/>
</dbReference>
<evidence type="ECO:0000256" key="4">
    <source>
        <dbReference type="ARBA" id="ARBA00011738"/>
    </source>
</evidence>
<dbReference type="CDD" id="cd00609">
    <property type="entry name" value="AAT_like"/>
    <property type="match status" value="1"/>
</dbReference>
<dbReference type="RefSeq" id="WP_242152566.1">
    <property type="nucleotide sequence ID" value="NZ_CP093379.1"/>
</dbReference>
<gene>
    <name evidence="11 13" type="primary">hisC</name>
    <name evidence="13" type="ORF">MMG00_05515</name>
</gene>
<dbReference type="InterPro" id="IPR015424">
    <property type="entry name" value="PyrdxlP-dep_Trfase"/>
</dbReference>
<accession>A0ABY3X9B3</accession>